<organism evidence="1 2">
    <name type="scientific">Sclerotinia nivalis</name>
    <dbReference type="NCBI Taxonomy" id="352851"/>
    <lineage>
        <taxon>Eukaryota</taxon>
        <taxon>Fungi</taxon>
        <taxon>Dikarya</taxon>
        <taxon>Ascomycota</taxon>
        <taxon>Pezizomycotina</taxon>
        <taxon>Leotiomycetes</taxon>
        <taxon>Helotiales</taxon>
        <taxon>Sclerotiniaceae</taxon>
        <taxon>Sclerotinia</taxon>
    </lineage>
</organism>
<accession>A0A9X0AT86</accession>
<keyword evidence="2" id="KW-1185">Reference proteome</keyword>
<name>A0A9X0AT86_9HELO</name>
<proteinExistence type="predicted"/>
<protein>
    <submittedName>
        <fullName evidence="1">Uncharacterized protein</fullName>
    </submittedName>
</protein>
<comment type="caution">
    <text evidence="1">The sequence shown here is derived from an EMBL/GenBank/DDBJ whole genome shotgun (WGS) entry which is preliminary data.</text>
</comment>
<dbReference type="AlphaFoldDB" id="A0A9X0AT86"/>
<evidence type="ECO:0000313" key="1">
    <source>
        <dbReference type="EMBL" id="KAJ8068541.1"/>
    </source>
</evidence>
<reference evidence="1" key="1">
    <citation type="submission" date="2022-11" db="EMBL/GenBank/DDBJ databases">
        <title>Genome Resource of Sclerotinia nivalis Strain SnTB1, a Plant Pathogen Isolated from American Ginseng.</title>
        <authorList>
            <person name="Fan S."/>
        </authorList>
    </citation>
    <scope>NUCLEOTIDE SEQUENCE</scope>
    <source>
        <strain evidence="1">SnTB1</strain>
    </source>
</reference>
<sequence>MILEAFESFPFSRYSLKISIRSRTLDCSSKDFSNDAVRTRRSLAPSIACLADDGLIPELIDCRRRLLLILKGIDLSGDRKGSSELRISSCLCELKDWAGVGLKRLGDFCIVKGFLDGGIGSMMEGLDVGEPSITITRGGVGSGDDPKDPSIGESIIRFDKPIRTLYAQ</sequence>
<gene>
    <name evidence="1" type="ORF">OCU04_004091</name>
</gene>
<evidence type="ECO:0000313" key="2">
    <source>
        <dbReference type="Proteomes" id="UP001152300"/>
    </source>
</evidence>
<dbReference type="Proteomes" id="UP001152300">
    <property type="component" value="Unassembled WGS sequence"/>
</dbReference>
<dbReference type="EMBL" id="JAPEIS010000003">
    <property type="protein sequence ID" value="KAJ8068541.1"/>
    <property type="molecule type" value="Genomic_DNA"/>
</dbReference>